<dbReference type="InterPro" id="IPR050239">
    <property type="entry name" value="Sigma-70_RNA_pol_init_factors"/>
</dbReference>
<dbReference type="InterPro" id="IPR036388">
    <property type="entry name" value="WH-like_DNA-bd_sf"/>
</dbReference>
<dbReference type="PRINTS" id="PR00046">
    <property type="entry name" value="SIGMA70FCT"/>
</dbReference>
<name>A0A6N7QL87_9GAMM</name>
<evidence type="ECO:0000256" key="4">
    <source>
        <dbReference type="ARBA" id="ARBA00023163"/>
    </source>
</evidence>
<reference evidence="6 7" key="1">
    <citation type="submission" date="2019-11" db="EMBL/GenBank/DDBJ databases">
        <authorList>
            <person name="Zhang X.Y."/>
        </authorList>
    </citation>
    <scope>NUCLEOTIDE SEQUENCE [LARGE SCALE GENOMIC DNA]</scope>
    <source>
        <strain evidence="6 7">C176</strain>
    </source>
</reference>
<dbReference type="Pfam" id="PF04542">
    <property type="entry name" value="Sigma70_r2"/>
    <property type="match status" value="1"/>
</dbReference>
<dbReference type="Gene3D" id="1.10.601.10">
    <property type="entry name" value="RNA Polymerase Primary Sigma Factor"/>
    <property type="match status" value="1"/>
</dbReference>
<dbReference type="FunFam" id="1.10.601.10:FF:000001">
    <property type="entry name" value="RNA polymerase sigma factor SigA"/>
    <property type="match status" value="1"/>
</dbReference>
<dbReference type="Pfam" id="PF04539">
    <property type="entry name" value="Sigma70_r3"/>
    <property type="match status" value="1"/>
</dbReference>
<dbReference type="InterPro" id="IPR007630">
    <property type="entry name" value="RNA_pol_sigma70_r4"/>
</dbReference>
<evidence type="ECO:0000313" key="7">
    <source>
        <dbReference type="Proteomes" id="UP000433788"/>
    </source>
</evidence>
<evidence type="ECO:0000256" key="3">
    <source>
        <dbReference type="ARBA" id="ARBA00023125"/>
    </source>
</evidence>
<evidence type="ECO:0000313" key="6">
    <source>
        <dbReference type="EMBL" id="MRH77236.1"/>
    </source>
</evidence>
<dbReference type="GO" id="GO:0006352">
    <property type="term" value="P:DNA-templated transcription initiation"/>
    <property type="evidence" value="ECO:0007669"/>
    <property type="project" value="InterPro"/>
</dbReference>
<dbReference type="Pfam" id="PF00140">
    <property type="entry name" value="Sigma70_r1_2"/>
    <property type="match status" value="1"/>
</dbReference>
<dbReference type="Gene3D" id="1.10.10.10">
    <property type="entry name" value="Winged helix-like DNA-binding domain superfamily/Winged helix DNA-binding domain"/>
    <property type="match status" value="2"/>
</dbReference>
<dbReference type="PROSITE" id="PS00715">
    <property type="entry name" value="SIGMA70_1"/>
    <property type="match status" value="1"/>
</dbReference>
<keyword evidence="3" id="KW-0238">DNA-binding</keyword>
<dbReference type="InterPro" id="IPR009042">
    <property type="entry name" value="RNA_pol_sigma70_r1_2"/>
</dbReference>
<dbReference type="PIRSF" id="PIRSF000770">
    <property type="entry name" value="RNA_pol_sigma-SigE/K"/>
    <property type="match status" value="1"/>
</dbReference>
<dbReference type="Proteomes" id="UP000433788">
    <property type="component" value="Unassembled WGS sequence"/>
</dbReference>
<dbReference type="SUPFAM" id="SSF88659">
    <property type="entry name" value="Sigma3 and sigma4 domains of RNA polymerase sigma factors"/>
    <property type="match status" value="2"/>
</dbReference>
<dbReference type="InterPro" id="IPR000943">
    <property type="entry name" value="RNA_pol_sigma70"/>
</dbReference>
<evidence type="ECO:0000259" key="5">
    <source>
        <dbReference type="PROSITE" id="PS00715"/>
    </source>
</evidence>
<keyword evidence="1" id="KW-0805">Transcription regulation</keyword>
<comment type="caution">
    <text evidence="6">The sequence shown here is derived from an EMBL/GenBank/DDBJ whole genome shotgun (WGS) entry which is preliminary data.</text>
</comment>
<dbReference type="InterPro" id="IPR007624">
    <property type="entry name" value="RNA_pol_sigma70_r3"/>
</dbReference>
<proteinExistence type="predicted"/>
<dbReference type="AlphaFoldDB" id="A0A6N7QL87"/>
<keyword evidence="2" id="KW-0731">Sigma factor</keyword>
<dbReference type="InterPro" id="IPR007627">
    <property type="entry name" value="RNA_pol_sigma70_r2"/>
</dbReference>
<dbReference type="GO" id="GO:0003677">
    <property type="term" value="F:DNA binding"/>
    <property type="evidence" value="ECO:0007669"/>
    <property type="project" value="UniProtKB-KW"/>
</dbReference>
<organism evidence="6 7">
    <name type="scientific">Spiribacter salilacus</name>
    <dbReference type="NCBI Taxonomy" id="2664894"/>
    <lineage>
        <taxon>Bacteria</taxon>
        <taxon>Pseudomonadati</taxon>
        <taxon>Pseudomonadota</taxon>
        <taxon>Gammaproteobacteria</taxon>
        <taxon>Chromatiales</taxon>
        <taxon>Ectothiorhodospiraceae</taxon>
        <taxon>Spiribacter</taxon>
    </lineage>
</organism>
<sequence length="282" mass="32059">MSEIRVSDDVLQYYLNDLGDTALLTPEDERQLAFAVQAGCEQSKNRMIKANLRLVVSMARRYQNRGVAFCDLIEEGNVGLIRAVEKFDPGLGNRFSTYAVWWIRQSIERGIMNQARTVRLPIHVVRDVNQCKAVERSLGQELPHEPQPKDVAARLGKSVEWVQNLQALADTTVSIEQSKNTDHTYCLADTLADESSTTAFNLLHEAEVEDRIEGLLANLPAKHRYVIEKRFGFNEHEPATLERIGEELGVTRERVRQIQLQALQQLRQQFARMGCSQEALID</sequence>
<dbReference type="InterPro" id="IPR014284">
    <property type="entry name" value="RNA_pol_sigma-70_dom"/>
</dbReference>
<keyword evidence="4" id="KW-0804">Transcription</keyword>
<dbReference type="InterPro" id="IPR013325">
    <property type="entry name" value="RNA_pol_sigma_r2"/>
</dbReference>
<feature type="domain" description="RNA polymerase sigma-70" evidence="5">
    <location>
        <begin position="71"/>
        <end position="84"/>
    </location>
</feature>
<dbReference type="GO" id="GO:0016987">
    <property type="term" value="F:sigma factor activity"/>
    <property type="evidence" value="ECO:0007669"/>
    <property type="project" value="UniProtKB-KW"/>
</dbReference>
<keyword evidence="7" id="KW-1185">Reference proteome</keyword>
<dbReference type="PANTHER" id="PTHR30603:SF67">
    <property type="entry name" value="RNA POLYMERASE SIGMA FACTOR RPOS"/>
    <property type="match status" value="1"/>
</dbReference>
<dbReference type="SUPFAM" id="SSF88946">
    <property type="entry name" value="Sigma2 domain of RNA polymerase sigma factors"/>
    <property type="match status" value="1"/>
</dbReference>
<dbReference type="PANTHER" id="PTHR30603">
    <property type="entry name" value="RNA POLYMERASE SIGMA FACTOR RPO"/>
    <property type="match status" value="1"/>
</dbReference>
<dbReference type="InterPro" id="IPR013324">
    <property type="entry name" value="RNA_pol_sigma_r3/r4-like"/>
</dbReference>
<gene>
    <name evidence="6" type="ORF">GH984_00720</name>
</gene>
<dbReference type="EMBL" id="WJPP01000001">
    <property type="protein sequence ID" value="MRH77236.1"/>
    <property type="molecule type" value="Genomic_DNA"/>
</dbReference>
<accession>A0A6N7QL87</accession>
<dbReference type="RefSeq" id="WP_153718738.1">
    <property type="nucleotide sequence ID" value="NZ_WJPP01000001.1"/>
</dbReference>
<protein>
    <submittedName>
        <fullName evidence="6">Sigma-70 family RNA polymerase sigma factor</fullName>
    </submittedName>
</protein>
<evidence type="ECO:0000256" key="2">
    <source>
        <dbReference type="ARBA" id="ARBA00023082"/>
    </source>
</evidence>
<dbReference type="NCBIfam" id="TIGR02937">
    <property type="entry name" value="sigma70-ECF"/>
    <property type="match status" value="1"/>
</dbReference>
<evidence type="ECO:0000256" key="1">
    <source>
        <dbReference type="ARBA" id="ARBA00023015"/>
    </source>
</evidence>
<dbReference type="Pfam" id="PF04545">
    <property type="entry name" value="Sigma70_r4"/>
    <property type="match status" value="1"/>
</dbReference>